<dbReference type="Pfam" id="PF07690">
    <property type="entry name" value="MFS_1"/>
    <property type="match status" value="1"/>
</dbReference>
<name>A0A8H7XWM1_PSICU</name>
<feature type="domain" description="Major facilitator superfamily (MFS) profile" evidence="9">
    <location>
        <begin position="132"/>
        <end position="410"/>
    </location>
</feature>
<keyword evidence="4 8" id="KW-0812">Transmembrane</keyword>
<evidence type="ECO:0000256" key="2">
    <source>
        <dbReference type="ARBA" id="ARBA00008335"/>
    </source>
</evidence>
<gene>
    <name evidence="10" type="ORF">JR316_007011</name>
</gene>
<dbReference type="PANTHER" id="PTHR23514">
    <property type="entry name" value="BYPASS OF STOP CODON PROTEIN 6"/>
    <property type="match status" value="1"/>
</dbReference>
<feature type="transmembrane region" description="Helical" evidence="8">
    <location>
        <begin position="276"/>
        <end position="296"/>
    </location>
</feature>
<evidence type="ECO:0000256" key="8">
    <source>
        <dbReference type="SAM" id="Phobius"/>
    </source>
</evidence>
<feature type="region of interest" description="Disordered" evidence="7">
    <location>
        <begin position="48"/>
        <end position="80"/>
    </location>
</feature>
<keyword evidence="6 8" id="KW-0472">Membrane</keyword>
<proteinExistence type="inferred from homology"/>
<dbReference type="PROSITE" id="PS50850">
    <property type="entry name" value="MFS"/>
    <property type="match status" value="1"/>
</dbReference>
<evidence type="ECO:0000256" key="3">
    <source>
        <dbReference type="ARBA" id="ARBA00022448"/>
    </source>
</evidence>
<dbReference type="GO" id="GO:0012505">
    <property type="term" value="C:endomembrane system"/>
    <property type="evidence" value="ECO:0007669"/>
    <property type="project" value="UniProtKB-SubCell"/>
</dbReference>
<evidence type="ECO:0000313" key="10">
    <source>
        <dbReference type="EMBL" id="KAG5168412.1"/>
    </source>
</evidence>
<dbReference type="EMBL" id="JAFIQS010000006">
    <property type="protein sequence ID" value="KAG5168412.1"/>
    <property type="molecule type" value="Genomic_DNA"/>
</dbReference>
<dbReference type="InterPro" id="IPR051788">
    <property type="entry name" value="MFS_Transporter"/>
</dbReference>
<dbReference type="InterPro" id="IPR020846">
    <property type="entry name" value="MFS_dom"/>
</dbReference>
<comment type="similarity">
    <text evidence="2">Belongs to the major facilitator superfamily.</text>
</comment>
<evidence type="ECO:0000256" key="4">
    <source>
        <dbReference type="ARBA" id="ARBA00022692"/>
    </source>
</evidence>
<accession>A0A8H7XWM1</accession>
<feature type="transmembrane region" description="Helical" evidence="8">
    <location>
        <begin position="366"/>
        <end position="390"/>
    </location>
</feature>
<evidence type="ECO:0000256" key="7">
    <source>
        <dbReference type="SAM" id="MobiDB-lite"/>
    </source>
</evidence>
<evidence type="ECO:0000256" key="5">
    <source>
        <dbReference type="ARBA" id="ARBA00022989"/>
    </source>
</evidence>
<feature type="transmembrane region" description="Helical" evidence="8">
    <location>
        <begin position="302"/>
        <end position="324"/>
    </location>
</feature>
<keyword evidence="3" id="KW-0813">Transport</keyword>
<dbReference type="Gene3D" id="1.20.1250.20">
    <property type="entry name" value="MFS general substrate transporter like domains"/>
    <property type="match status" value="1"/>
</dbReference>
<feature type="transmembrane region" description="Helical" evidence="8">
    <location>
        <begin position="128"/>
        <end position="145"/>
    </location>
</feature>
<feature type="transmembrane region" description="Helical" evidence="8">
    <location>
        <begin position="238"/>
        <end position="255"/>
    </location>
</feature>
<organism evidence="10">
    <name type="scientific">Psilocybe cubensis</name>
    <name type="common">Psychedelic mushroom</name>
    <name type="synonym">Stropharia cubensis</name>
    <dbReference type="NCBI Taxonomy" id="181762"/>
    <lineage>
        <taxon>Eukaryota</taxon>
        <taxon>Fungi</taxon>
        <taxon>Dikarya</taxon>
        <taxon>Basidiomycota</taxon>
        <taxon>Agaricomycotina</taxon>
        <taxon>Agaricomycetes</taxon>
        <taxon>Agaricomycetidae</taxon>
        <taxon>Agaricales</taxon>
        <taxon>Agaricineae</taxon>
        <taxon>Strophariaceae</taxon>
        <taxon>Psilocybe</taxon>
    </lineage>
</organism>
<dbReference type="AlphaFoldDB" id="A0A8H7XWM1"/>
<dbReference type="GO" id="GO:0022857">
    <property type="term" value="F:transmembrane transporter activity"/>
    <property type="evidence" value="ECO:0007669"/>
    <property type="project" value="InterPro"/>
</dbReference>
<dbReference type="SUPFAM" id="SSF103473">
    <property type="entry name" value="MFS general substrate transporter"/>
    <property type="match status" value="1"/>
</dbReference>
<feature type="compositionally biased region" description="Polar residues" evidence="7">
    <location>
        <begin position="48"/>
        <end position="62"/>
    </location>
</feature>
<dbReference type="GO" id="GO:0016020">
    <property type="term" value="C:membrane"/>
    <property type="evidence" value="ECO:0007669"/>
    <property type="project" value="TreeGrafter"/>
</dbReference>
<reference evidence="10" key="1">
    <citation type="submission" date="2021-02" db="EMBL/GenBank/DDBJ databases">
        <title>Psilocybe cubensis genome.</title>
        <authorList>
            <person name="Mckernan K.J."/>
            <person name="Crawford S."/>
            <person name="Trippe A."/>
            <person name="Kane L.T."/>
            <person name="Mclaughlin S."/>
        </authorList>
    </citation>
    <scope>NUCLEOTIDE SEQUENCE [LARGE SCALE GENOMIC DNA]</scope>
    <source>
        <strain evidence="10">MGC-MH-2018</strain>
    </source>
</reference>
<sequence length="410" mass="44055">MPIVPWLHSPTVPPHWRIQGLESISVSLPEGNYKADRIELQVPVSQMDIDTSHGTGSQTASRPPTPMTINPKGDSTGKEFTLTPEPTVIVGEKTPGNDVSAFASPSMSADGYGDKEVARSLTREQKNIALGQFLSLCLTLFLAGWNDGTTGPLLPRIQEVYKVCLLDSATQFDGYSCQFVAPVNFTIVSLIFVFACVGFLSGALANIYLTDKIGFGKAIVFGSICQVVAYSIQSSAPPFPVFVLAYVINGAGLALQDAQANGFVATLTQNPESKMGILHAAYGLGAFASPLVATQFAQLHRWSFHFLVSLGLAITNTAILIMIFKLKRQDDCLKEAGEIIPETTAEEKEQNKSTFKTVMRTQAVHLLAFFILVYVGVEVTIGGWIVTFIINVRGGGPSSGYISSGFFGGK</sequence>
<keyword evidence="5 8" id="KW-1133">Transmembrane helix</keyword>
<evidence type="ECO:0000256" key="6">
    <source>
        <dbReference type="ARBA" id="ARBA00023136"/>
    </source>
</evidence>
<dbReference type="PANTHER" id="PTHR23514:SF3">
    <property type="entry name" value="BYPASS OF STOP CODON PROTEIN 6"/>
    <property type="match status" value="1"/>
</dbReference>
<feature type="transmembrane region" description="Helical" evidence="8">
    <location>
        <begin position="215"/>
        <end position="232"/>
    </location>
</feature>
<evidence type="ECO:0000259" key="9">
    <source>
        <dbReference type="PROSITE" id="PS50850"/>
    </source>
</evidence>
<evidence type="ECO:0000256" key="1">
    <source>
        <dbReference type="ARBA" id="ARBA00004127"/>
    </source>
</evidence>
<comment type="subcellular location">
    <subcellularLocation>
        <location evidence="1">Endomembrane system</location>
        <topology evidence="1">Multi-pass membrane protein</topology>
    </subcellularLocation>
</comment>
<feature type="transmembrane region" description="Helical" evidence="8">
    <location>
        <begin position="185"/>
        <end position="208"/>
    </location>
</feature>
<dbReference type="InterPro" id="IPR011701">
    <property type="entry name" value="MFS"/>
</dbReference>
<protein>
    <recommendedName>
        <fullName evidence="9">Major facilitator superfamily (MFS) profile domain-containing protein</fullName>
    </recommendedName>
</protein>
<dbReference type="InterPro" id="IPR036259">
    <property type="entry name" value="MFS_trans_sf"/>
</dbReference>
<comment type="caution">
    <text evidence="10">The sequence shown here is derived from an EMBL/GenBank/DDBJ whole genome shotgun (WGS) entry which is preliminary data.</text>
</comment>